<dbReference type="OrthoDB" id="10057281at2759"/>
<organism evidence="3 4">
    <name type="scientific">Ictalurus punctatus</name>
    <name type="common">Channel catfish</name>
    <name type="synonym">Silurus punctatus</name>
    <dbReference type="NCBI Taxonomy" id="7998"/>
    <lineage>
        <taxon>Eukaryota</taxon>
        <taxon>Metazoa</taxon>
        <taxon>Chordata</taxon>
        <taxon>Craniata</taxon>
        <taxon>Vertebrata</taxon>
        <taxon>Euteleostomi</taxon>
        <taxon>Actinopterygii</taxon>
        <taxon>Neopterygii</taxon>
        <taxon>Teleostei</taxon>
        <taxon>Ostariophysi</taxon>
        <taxon>Siluriformes</taxon>
        <taxon>Ictaluridae</taxon>
        <taxon>Ictalurus</taxon>
    </lineage>
</organism>
<feature type="region of interest" description="Disordered" evidence="1">
    <location>
        <begin position="434"/>
        <end position="488"/>
    </location>
</feature>
<dbReference type="KEGG" id="ipu:108276605"/>
<feature type="region of interest" description="Disordered" evidence="1">
    <location>
        <begin position="162"/>
        <end position="195"/>
    </location>
</feature>
<evidence type="ECO:0000313" key="3">
    <source>
        <dbReference type="Proteomes" id="UP000221080"/>
    </source>
</evidence>
<evidence type="ECO:0000256" key="2">
    <source>
        <dbReference type="SAM" id="Phobius"/>
    </source>
</evidence>
<accession>A0A2D0SNN0</accession>
<keyword evidence="2" id="KW-0472">Membrane</keyword>
<dbReference type="AlphaFoldDB" id="A0A2D0SNN0"/>
<protein>
    <submittedName>
        <fullName evidence="4 5">Jhy protein homolog isoform X1</fullName>
    </submittedName>
</protein>
<sequence>MYRLVNINLYIDFTLILWAILFRFMTENPSCVCKIKNKSTYTLSILEIQYQATDSYCACARFVRGCVTMATLTRTVKRSNTDLGDFYRSNDDKKRNMKSDQTRDVRPGDEDTPHNVWDSLESDTESLVQEKAYQRKFQKRILNSVVDNSSSYNDKSHNFERSAHEEGCDPQPDITETHGGQNTYSSRRMPPGDEYADLRYDPDWRKKLARSEFLQTNFSFDSNRDPGVTPRHAGHVSPRERPEYLIVHSPVSSEMNTVHPKPLQSSFHLHPPEDQDTVLSVLHSSSASLESMPHSKSDKTIMPKHRINHQQSAARIFPFSSPRQNQTIAQEQNIDKLNIVAMQRRHSENVRPTKLREDVVERNIATLGMNSHKQGSYLKAYEQRGGKQENQYSLSFSSFQPLQSAENTASTDSPGSPDSALNPELMWIQKTQKLKTHNQSKHLDRARPHKPRTKPRGHLNQLVEKKHSQTPSEKQTLSSPDSGSVSDGSFSSASLVNLNINLNTPAKLAEPFIHSESQKQLYTLALPPSPQWKIKNDEYNSRFKGPSYTLYLPLPPAGTVDQESIQVTNKNSIRISPTPYQESFTSNAPQLVVHHGEESRDSAYTRQAYSGAYPVLPPIGGSNNSDTELSSGRPEEATNTMHRSSSEGYLAQLEKQIQAKTTYKVYTLKEYKSLNRNVKLGGLGPSNTVAEDMAEKIRQQKLYSNVIREQNKKISRIPSLPTKNPVGRDNKNNIPRNKALEYAKNIAKPKAPQQLKERPKDKIERERVFEHSAYLQSGVDLTHMSTLEMLRKRHEQEKQVVAGFTSIQGKSSAPSVSSL</sequence>
<evidence type="ECO:0000256" key="1">
    <source>
        <dbReference type="SAM" id="MobiDB-lite"/>
    </source>
</evidence>
<keyword evidence="2" id="KW-0812">Transmembrane</keyword>
<feature type="compositionally biased region" description="Polar residues" evidence="1">
    <location>
        <begin position="637"/>
        <end position="646"/>
    </location>
</feature>
<dbReference type="PANTHER" id="PTHR14726">
    <property type="entry name" value="JHY PROTEIN HOMOLOG"/>
    <property type="match status" value="1"/>
</dbReference>
<dbReference type="GeneID" id="108276605"/>
<dbReference type="PANTHER" id="PTHR14726:SF1">
    <property type="entry name" value="JHY PROTEIN HOMOLOG"/>
    <property type="match status" value="1"/>
</dbReference>
<feature type="transmembrane region" description="Helical" evidence="2">
    <location>
        <begin position="7"/>
        <end position="25"/>
    </location>
</feature>
<reference evidence="3" key="1">
    <citation type="journal article" date="2016" name="Nat. Commun.">
        <title>The channel catfish genome sequence provides insights into the evolution of scale formation in teleosts.</title>
        <authorList>
            <person name="Liu Z."/>
            <person name="Liu S."/>
            <person name="Yao J."/>
            <person name="Bao L."/>
            <person name="Zhang J."/>
            <person name="Li Y."/>
            <person name="Jiang C."/>
            <person name="Sun L."/>
            <person name="Wang R."/>
            <person name="Zhang Y."/>
            <person name="Zhou T."/>
            <person name="Zeng Q."/>
            <person name="Fu Q."/>
            <person name="Gao S."/>
            <person name="Li N."/>
            <person name="Koren S."/>
            <person name="Jiang Y."/>
            <person name="Zimin A."/>
            <person name="Xu P."/>
            <person name="Phillippy A.M."/>
            <person name="Geng X."/>
            <person name="Song L."/>
            <person name="Sun F."/>
            <person name="Li C."/>
            <person name="Wang X."/>
            <person name="Chen A."/>
            <person name="Jin Y."/>
            <person name="Yuan Z."/>
            <person name="Yang Y."/>
            <person name="Tan S."/>
            <person name="Peatman E."/>
            <person name="Lu J."/>
            <person name="Qin Z."/>
            <person name="Dunham R."/>
            <person name="Li Z."/>
            <person name="Sonstegard T."/>
            <person name="Feng J."/>
            <person name="Danzmann R.G."/>
            <person name="Schroeder S."/>
            <person name="Scheffler B."/>
            <person name="Duke M.V."/>
            <person name="Ballard L."/>
            <person name="Kucuktas H."/>
            <person name="Kaltenboeck L."/>
            <person name="Liu H."/>
            <person name="Armbruster J."/>
            <person name="Xie Y."/>
            <person name="Kirby M.L."/>
            <person name="Tian Y."/>
            <person name="Flanagan M.E."/>
            <person name="Mu W."/>
            <person name="Waldbieser G.C."/>
        </authorList>
    </citation>
    <scope>NUCLEOTIDE SEQUENCE [LARGE SCALE GENOMIC DNA]</scope>
    <source>
        <strain evidence="3">SDA103</strain>
    </source>
</reference>
<feature type="region of interest" description="Disordered" evidence="1">
    <location>
        <begin position="399"/>
        <end position="422"/>
    </location>
</feature>
<gene>
    <name evidence="4 5" type="primary">jhy</name>
</gene>
<evidence type="ECO:0000313" key="5">
    <source>
        <dbReference type="RefSeq" id="XP_053543090.1"/>
    </source>
</evidence>
<feature type="region of interest" description="Disordered" evidence="1">
    <location>
        <begin position="85"/>
        <end position="118"/>
    </location>
</feature>
<feature type="compositionally biased region" description="Polar residues" evidence="1">
    <location>
        <begin position="405"/>
        <end position="416"/>
    </location>
</feature>
<reference evidence="4 5" key="2">
    <citation type="submission" date="2025-04" db="UniProtKB">
        <authorList>
            <consortium name="RefSeq"/>
        </authorList>
    </citation>
    <scope>IDENTIFICATION</scope>
    <source>
        <tissue evidence="4 5">Blood</tissue>
    </source>
</reference>
<dbReference type="Pfam" id="PF15261">
    <property type="entry name" value="JHY"/>
    <property type="match status" value="1"/>
</dbReference>
<feature type="compositionally biased region" description="Basic and acidic residues" evidence="1">
    <location>
        <begin position="88"/>
        <end position="113"/>
    </location>
</feature>
<dbReference type="RefSeq" id="XP_053543090.1">
    <property type="nucleotide sequence ID" value="XM_053687115.1"/>
</dbReference>
<proteinExistence type="predicted"/>
<name>A0A2D0SNN0_ICTPU</name>
<feature type="compositionally biased region" description="Basic residues" evidence="1">
    <location>
        <begin position="447"/>
        <end position="457"/>
    </location>
</feature>
<dbReference type="Proteomes" id="UP000221080">
    <property type="component" value="Chromosome 16"/>
</dbReference>
<dbReference type="GO" id="GO:0035082">
    <property type="term" value="P:axoneme assembly"/>
    <property type="evidence" value="ECO:0007669"/>
    <property type="project" value="TreeGrafter"/>
</dbReference>
<dbReference type="RefSeq" id="XP_017343885.3">
    <property type="nucleotide sequence ID" value="XM_017488396.3"/>
</dbReference>
<dbReference type="CTD" id="79864"/>
<dbReference type="InterPro" id="IPR027968">
    <property type="entry name" value="JHY"/>
</dbReference>
<evidence type="ECO:0000313" key="4">
    <source>
        <dbReference type="RefSeq" id="XP_017343885.3"/>
    </source>
</evidence>
<feature type="compositionally biased region" description="Low complexity" evidence="1">
    <location>
        <begin position="477"/>
        <end position="488"/>
    </location>
</feature>
<keyword evidence="2" id="KW-1133">Transmembrane helix</keyword>
<feature type="region of interest" description="Disordered" evidence="1">
    <location>
        <begin position="615"/>
        <end position="646"/>
    </location>
</feature>
<keyword evidence="3" id="KW-1185">Reference proteome</keyword>
<feature type="compositionally biased region" description="Polar residues" evidence="1">
    <location>
        <begin position="621"/>
        <end position="630"/>
    </location>
</feature>